<evidence type="ECO:0000256" key="1">
    <source>
        <dbReference type="SAM" id="MobiDB-lite"/>
    </source>
</evidence>
<proteinExistence type="predicted"/>
<comment type="caution">
    <text evidence="2">The sequence shown here is derived from an EMBL/GenBank/DDBJ whole genome shotgun (WGS) entry which is preliminary data.</text>
</comment>
<name>A0AAN9HQM5_CROPI</name>
<evidence type="ECO:0000313" key="2">
    <source>
        <dbReference type="EMBL" id="KAK7245536.1"/>
    </source>
</evidence>
<dbReference type="PANTHER" id="PTHR31260:SF28">
    <property type="entry name" value="CYSTATIN DOMAIN PROTEIN"/>
    <property type="match status" value="1"/>
</dbReference>
<organism evidence="2 3">
    <name type="scientific">Crotalaria pallida</name>
    <name type="common">Smooth rattlebox</name>
    <name type="synonym">Crotalaria striata</name>
    <dbReference type="NCBI Taxonomy" id="3830"/>
    <lineage>
        <taxon>Eukaryota</taxon>
        <taxon>Viridiplantae</taxon>
        <taxon>Streptophyta</taxon>
        <taxon>Embryophyta</taxon>
        <taxon>Tracheophyta</taxon>
        <taxon>Spermatophyta</taxon>
        <taxon>Magnoliopsida</taxon>
        <taxon>eudicotyledons</taxon>
        <taxon>Gunneridae</taxon>
        <taxon>Pentapetalae</taxon>
        <taxon>rosids</taxon>
        <taxon>fabids</taxon>
        <taxon>Fabales</taxon>
        <taxon>Fabaceae</taxon>
        <taxon>Papilionoideae</taxon>
        <taxon>50 kb inversion clade</taxon>
        <taxon>genistoids sensu lato</taxon>
        <taxon>core genistoids</taxon>
        <taxon>Crotalarieae</taxon>
        <taxon>Crotalaria</taxon>
    </lineage>
</organism>
<evidence type="ECO:0000313" key="3">
    <source>
        <dbReference type="Proteomes" id="UP001372338"/>
    </source>
</evidence>
<dbReference type="Gene3D" id="3.10.450.10">
    <property type="match status" value="1"/>
</dbReference>
<gene>
    <name evidence="2" type="ORF">RIF29_40382</name>
</gene>
<dbReference type="SUPFAM" id="SSF54403">
    <property type="entry name" value="Cystatin/monellin"/>
    <property type="match status" value="1"/>
</dbReference>
<dbReference type="InterPro" id="IPR046350">
    <property type="entry name" value="Cystatin_sf"/>
</dbReference>
<dbReference type="EMBL" id="JAYWIO010000008">
    <property type="protein sequence ID" value="KAK7245536.1"/>
    <property type="molecule type" value="Genomic_DNA"/>
</dbReference>
<evidence type="ECO:0008006" key="4">
    <source>
        <dbReference type="Google" id="ProtNLM"/>
    </source>
</evidence>
<sequence length="201" mass="22739">MDDLLKWSKSKPESDDPESLRRWFESIPETPWSSKSSVRFATPLPNSHRVNRPPLSIPSFIQQQQQEEEPKRVCSEQDLADYIERSRELSPYDAISPPPYSNLCGGVAPYLITDSLRPRLIRLCNLALDKFHSDNPGANYVFENIVKTTATATSGTTYYITFEARAVAASTCQTFQAHVWDRHPKAGGPVVRECKLKQPLT</sequence>
<reference evidence="2 3" key="1">
    <citation type="submission" date="2024-01" db="EMBL/GenBank/DDBJ databases">
        <title>The genomes of 5 underutilized Papilionoideae crops provide insights into root nodulation and disease resistanc.</title>
        <authorList>
            <person name="Yuan L."/>
        </authorList>
    </citation>
    <scope>NUCLEOTIDE SEQUENCE [LARGE SCALE GENOMIC DNA]</scope>
    <source>
        <strain evidence="2">ZHUSHIDOU_FW_LH</strain>
        <tissue evidence="2">Leaf</tissue>
    </source>
</reference>
<feature type="region of interest" description="Disordered" evidence="1">
    <location>
        <begin position="1"/>
        <end position="20"/>
    </location>
</feature>
<accession>A0AAN9HQM5</accession>
<dbReference type="InterPro" id="IPR006462">
    <property type="entry name" value="MS5"/>
</dbReference>
<dbReference type="Proteomes" id="UP001372338">
    <property type="component" value="Unassembled WGS sequence"/>
</dbReference>
<protein>
    <recommendedName>
        <fullName evidence="4">Cystatin domain-containing protein</fullName>
    </recommendedName>
</protein>
<dbReference type="PANTHER" id="PTHR31260">
    <property type="entry name" value="CYSTATIN/MONELLIN SUPERFAMILY PROTEIN"/>
    <property type="match status" value="1"/>
</dbReference>
<keyword evidence="3" id="KW-1185">Reference proteome</keyword>
<dbReference type="AlphaFoldDB" id="A0AAN9HQM5"/>